<reference evidence="2 3" key="1">
    <citation type="journal article" date="2016" name="Sci. Rep.">
        <title>Complete genome sequence and transcriptomic analysis of a novel marine strain Bacillus weihaiensis reveals the mechanism of brown algae degradation.</title>
        <authorList>
            <person name="Zhu Y."/>
            <person name="Chen P."/>
            <person name="Bao Y."/>
            <person name="Men Y."/>
            <person name="Zeng Y."/>
            <person name="Yang J."/>
            <person name="Sun J."/>
            <person name="Sun Y."/>
        </authorList>
    </citation>
    <scope>NUCLEOTIDE SEQUENCE [LARGE SCALE GENOMIC DNA]</scope>
    <source>
        <strain evidence="2 3">Alg07</strain>
    </source>
</reference>
<dbReference type="KEGG" id="bwh:A9C19_13575"/>
<dbReference type="RefSeq" id="WP_072580488.1">
    <property type="nucleotide sequence ID" value="NZ_CP016020.1"/>
</dbReference>
<feature type="transmembrane region" description="Helical" evidence="1">
    <location>
        <begin position="120"/>
        <end position="140"/>
    </location>
</feature>
<dbReference type="AlphaFoldDB" id="A0A1L3MTM7"/>
<accession>A0A1L3MTM7</accession>
<evidence type="ECO:0008006" key="4">
    <source>
        <dbReference type="Google" id="ProtNLM"/>
    </source>
</evidence>
<protein>
    <recommendedName>
        <fullName evidence="4">DUF2975 domain-containing protein</fullName>
    </recommendedName>
</protein>
<dbReference type="Proteomes" id="UP000181936">
    <property type="component" value="Chromosome"/>
</dbReference>
<dbReference type="OrthoDB" id="1100174at2"/>
<dbReference type="STRING" id="1547283.A9C19_13575"/>
<feature type="transmembrane region" description="Helical" evidence="1">
    <location>
        <begin position="7"/>
        <end position="28"/>
    </location>
</feature>
<feature type="transmembrane region" description="Helical" evidence="1">
    <location>
        <begin position="89"/>
        <end position="108"/>
    </location>
</feature>
<evidence type="ECO:0000256" key="1">
    <source>
        <dbReference type="SAM" id="Phobius"/>
    </source>
</evidence>
<dbReference type="InterPro" id="IPR021354">
    <property type="entry name" value="DUF2975"/>
</dbReference>
<keyword evidence="1" id="KW-0812">Transmembrane</keyword>
<organism evidence="2 3">
    <name type="scientific">Bacillus weihaiensis</name>
    <dbReference type="NCBI Taxonomy" id="1547283"/>
    <lineage>
        <taxon>Bacteria</taxon>
        <taxon>Bacillati</taxon>
        <taxon>Bacillota</taxon>
        <taxon>Bacilli</taxon>
        <taxon>Bacillales</taxon>
        <taxon>Bacillaceae</taxon>
        <taxon>Bacillus</taxon>
    </lineage>
</organism>
<dbReference type="Pfam" id="PF11188">
    <property type="entry name" value="DUF2975"/>
    <property type="match status" value="1"/>
</dbReference>
<gene>
    <name evidence="2" type="ORF">A9C19_13575</name>
</gene>
<evidence type="ECO:0000313" key="2">
    <source>
        <dbReference type="EMBL" id="APH05695.1"/>
    </source>
</evidence>
<proteinExistence type="predicted"/>
<keyword evidence="1" id="KW-0472">Membrane</keyword>
<keyword evidence="1" id="KW-1133">Transmembrane helix</keyword>
<keyword evidence="3" id="KW-1185">Reference proteome</keyword>
<dbReference type="EMBL" id="CP016020">
    <property type="protein sequence ID" value="APH05695.1"/>
    <property type="molecule type" value="Genomic_DNA"/>
</dbReference>
<name>A0A1L3MTM7_9BACI</name>
<feature type="transmembrane region" description="Helical" evidence="1">
    <location>
        <begin position="48"/>
        <end position="68"/>
    </location>
</feature>
<sequence>MNNVSSIFLRVAICMIGIIVLFLCFFWLPWQARVLAEVYPEYAHLQYPLLIGIYMTALPFFYALYSALKLLHYIDKDTAFSSLSVKELKTIKLCALLICVLYIIGFFYLSSQQAGNPVTFILGIFIPFVSACIAIFAALLQKLLQKAIDLKSENDLTV</sequence>
<evidence type="ECO:0000313" key="3">
    <source>
        <dbReference type="Proteomes" id="UP000181936"/>
    </source>
</evidence>